<dbReference type="EMBL" id="REFW01000003">
    <property type="protein sequence ID" value="RMB58834.1"/>
    <property type="molecule type" value="Genomic_DNA"/>
</dbReference>
<evidence type="ECO:0000256" key="7">
    <source>
        <dbReference type="ARBA" id="ARBA00022573"/>
    </source>
</evidence>
<organism evidence="19 20">
    <name type="scientific">Tessaracoccus antarcticus</name>
    <dbReference type="NCBI Taxonomy" id="2479848"/>
    <lineage>
        <taxon>Bacteria</taxon>
        <taxon>Bacillati</taxon>
        <taxon>Actinomycetota</taxon>
        <taxon>Actinomycetes</taxon>
        <taxon>Propionibacteriales</taxon>
        <taxon>Propionibacteriaceae</taxon>
        <taxon>Tessaracoccus</taxon>
    </lineage>
</organism>
<dbReference type="GO" id="GO:0008817">
    <property type="term" value="F:corrinoid adenosyltransferase activity"/>
    <property type="evidence" value="ECO:0007669"/>
    <property type="project" value="UniProtKB-UniRule"/>
</dbReference>
<evidence type="ECO:0000256" key="5">
    <source>
        <dbReference type="ARBA" id="ARBA00020963"/>
    </source>
</evidence>
<evidence type="ECO:0000256" key="4">
    <source>
        <dbReference type="ARBA" id="ARBA00012454"/>
    </source>
</evidence>
<protein>
    <recommendedName>
        <fullName evidence="5 17">Corrinoid adenosyltransferase</fullName>
        <ecNumber evidence="4 17">2.5.1.17</ecNumber>
    </recommendedName>
    <alternativeName>
        <fullName evidence="12 17">Cob(II)alamin adenosyltransferase</fullName>
    </alternativeName>
    <alternativeName>
        <fullName evidence="14 17">Cob(II)yrinic acid a,c-diamide adenosyltransferase</fullName>
    </alternativeName>
    <alternativeName>
        <fullName evidence="13 17">Cobinamide/cobalamin adenosyltransferase</fullName>
    </alternativeName>
</protein>
<dbReference type="Gene3D" id="1.20.1200.10">
    <property type="entry name" value="Cobalamin adenosyltransferase-like"/>
    <property type="match status" value="1"/>
</dbReference>
<dbReference type="OrthoDB" id="9778896at2"/>
<evidence type="ECO:0000259" key="18">
    <source>
        <dbReference type="Pfam" id="PF01923"/>
    </source>
</evidence>
<dbReference type="AlphaFoldDB" id="A0A3M0G1P3"/>
<keyword evidence="20" id="KW-1185">Reference proteome</keyword>
<evidence type="ECO:0000256" key="14">
    <source>
        <dbReference type="ARBA" id="ARBA00033354"/>
    </source>
</evidence>
<dbReference type="EC" id="2.5.1.17" evidence="4 17"/>
<gene>
    <name evidence="19" type="ORF">EAX62_11965</name>
</gene>
<dbReference type="Pfam" id="PF01923">
    <property type="entry name" value="Cob_adeno_trans"/>
    <property type="match status" value="1"/>
</dbReference>
<evidence type="ECO:0000256" key="16">
    <source>
        <dbReference type="ARBA" id="ARBA00048692"/>
    </source>
</evidence>
<keyword evidence="11" id="KW-0627">Porphyrin biosynthesis</keyword>
<dbReference type="InterPro" id="IPR016030">
    <property type="entry name" value="CblAdoTrfase-like"/>
</dbReference>
<evidence type="ECO:0000256" key="15">
    <source>
        <dbReference type="ARBA" id="ARBA00048555"/>
    </source>
</evidence>
<evidence type="ECO:0000256" key="1">
    <source>
        <dbReference type="ARBA" id="ARBA00004496"/>
    </source>
</evidence>
<name>A0A3M0G1P3_9ACTN</name>
<comment type="pathway">
    <text evidence="2 17">Cofactor biosynthesis; adenosylcobalamin biosynthesis; adenosylcobalamin from cob(II)yrinate a,c-diamide: step 2/7.</text>
</comment>
<evidence type="ECO:0000256" key="11">
    <source>
        <dbReference type="ARBA" id="ARBA00023244"/>
    </source>
</evidence>
<dbReference type="PANTHER" id="PTHR12213:SF0">
    <property type="entry name" value="CORRINOID ADENOSYLTRANSFERASE MMAB"/>
    <property type="match status" value="1"/>
</dbReference>
<dbReference type="Proteomes" id="UP000275256">
    <property type="component" value="Unassembled WGS sequence"/>
</dbReference>
<dbReference type="SUPFAM" id="SSF89028">
    <property type="entry name" value="Cobalamin adenosyltransferase-like"/>
    <property type="match status" value="1"/>
</dbReference>
<accession>A0A3M0G1P3</accession>
<dbReference type="FunFam" id="1.20.1200.10:FF:000003">
    <property type="entry name" value="ATP:cob(I)alamin adenosyltransferase"/>
    <property type="match status" value="1"/>
</dbReference>
<dbReference type="GO" id="GO:0005737">
    <property type="term" value="C:cytoplasm"/>
    <property type="evidence" value="ECO:0007669"/>
    <property type="project" value="UniProtKB-SubCell"/>
</dbReference>
<proteinExistence type="inferred from homology"/>
<dbReference type="GO" id="GO:0005524">
    <property type="term" value="F:ATP binding"/>
    <property type="evidence" value="ECO:0007669"/>
    <property type="project" value="UniProtKB-UniRule"/>
</dbReference>
<evidence type="ECO:0000256" key="10">
    <source>
        <dbReference type="ARBA" id="ARBA00022840"/>
    </source>
</evidence>
<evidence type="ECO:0000256" key="3">
    <source>
        <dbReference type="ARBA" id="ARBA00007487"/>
    </source>
</evidence>
<evidence type="ECO:0000313" key="20">
    <source>
        <dbReference type="Proteomes" id="UP000275256"/>
    </source>
</evidence>
<comment type="caution">
    <text evidence="19">The sequence shown here is derived from an EMBL/GenBank/DDBJ whole genome shotgun (WGS) entry which is preliminary data.</text>
</comment>
<comment type="catalytic activity">
    <reaction evidence="16 17">
        <text>2 cob(II)alamin + reduced [electron-transfer flavoprotein] + 2 ATP = 2 adenosylcob(III)alamin + 2 triphosphate + oxidized [electron-transfer flavoprotein] + 3 H(+)</text>
        <dbReference type="Rhea" id="RHEA:28671"/>
        <dbReference type="Rhea" id="RHEA-COMP:10685"/>
        <dbReference type="Rhea" id="RHEA-COMP:10686"/>
        <dbReference type="ChEBI" id="CHEBI:15378"/>
        <dbReference type="ChEBI" id="CHEBI:16304"/>
        <dbReference type="ChEBI" id="CHEBI:18036"/>
        <dbReference type="ChEBI" id="CHEBI:18408"/>
        <dbReference type="ChEBI" id="CHEBI:30616"/>
        <dbReference type="ChEBI" id="CHEBI:57692"/>
        <dbReference type="ChEBI" id="CHEBI:58307"/>
        <dbReference type="EC" id="2.5.1.17"/>
    </reaction>
</comment>
<keyword evidence="8 17" id="KW-0808">Transferase</keyword>
<dbReference type="RefSeq" id="WP_121901954.1">
    <property type="nucleotide sequence ID" value="NZ_REFW01000003.1"/>
</dbReference>
<evidence type="ECO:0000313" key="19">
    <source>
        <dbReference type="EMBL" id="RMB58834.1"/>
    </source>
</evidence>
<evidence type="ECO:0000256" key="8">
    <source>
        <dbReference type="ARBA" id="ARBA00022679"/>
    </source>
</evidence>
<keyword evidence="9 17" id="KW-0547">Nucleotide-binding</keyword>
<dbReference type="NCBIfam" id="TIGR00636">
    <property type="entry name" value="PduO_Nterm"/>
    <property type="match status" value="1"/>
</dbReference>
<evidence type="ECO:0000256" key="17">
    <source>
        <dbReference type="RuleBase" id="RU366026"/>
    </source>
</evidence>
<sequence length="206" mass="22721">MVNLTRIYTRTGDAGRTRLADNSETDKTDLRVEAYGTVDETNSTIAVAVALGGLPERVTEMLSLIRNELFDVGADLATPLQENPEWPPLRIEQSSIDRLEKWCDELSDPLPNLRSFILPGGSPSGAQLHVARTVCRRAERVAWRVVEVHGTETSQDRGTGGVNMLAVTYLNRLSDLLFIMSRTTNGTEGDVLWVPGTDREKPAKNS</sequence>
<reference evidence="19 20" key="1">
    <citation type="submission" date="2018-10" db="EMBL/GenBank/DDBJ databases">
        <title>Tessaracoccus antarcticuss sp. nov., isolated from sediment.</title>
        <authorList>
            <person name="Zhou L.Y."/>
            <person name="Du Z.J."/>
        </authorList>
    </citation>
    <scope>NUCLEOTIDE SEQUENCE [LARGE SCALE GENOMIC DNA]</scope>
    <source>
        <strain evidence="19 20">JDX10</strain>
    </source>
</reference>
<dbReference type="GO" id="GO:0009236">
    <property type="term" value="P:cobalamin biosynthetic process"/>
    <property type="evidence" value="ECO:0007669"/>
    <property type="project" value="UniProtKB-UniRule"/>
</dbReference>
<dbReference type="InterPro" id="IPR036451">
    <property type="entry name" value="CblAdoTrfase-like_sf"/>
</dbReference>
<comment type="catalytic activity">
    <reaction evidence="15 17">
        <text>2 cob(II)yrinate a,c diamide + reduced [electron-transfer flavoprotein] + 2 ATP = 2 adenosylcob(III)yrinate a,c-diamide + 2 triphosphate + oxidized [electron-transfer flavoprotein] + 3 H(+)</text>
        <dbReference type="Rhea" id="RHEA:11528"/>
        <dbReference type="Rhea" id="RHEA-COMP:10685"/>
        <dbReference type="Rhea" id="RHEA-COMP:10686"/>
        <dbReference type="ChEBI" id="CHEBI:15378"/>
        <dbReference type="ChEBI" id="CHEBI:18036"/>
        <dbReference type="ChEBI" id="CHEBI:30616"/>
        <dbReference type="ChEBI" id="CHEBI:57692"/>
        <dbReference type="ChEBI" id="CHEBI:58307"/>
        <dbReference type="ChEBI" id="CHEBI:58503"/>
        <dbReference type="ChEBI" id="CHEBI:58537"/>
        <dbReference type="EC" id="2.5.1.17"/>
    </reaction>
</comment>
<evidence type="ECO:0000256" key="9">
    <source>
        <dbReference type="ARBA" id="ARBA00022741"/>
    </source>
</evidence>
<keyword evidence="7 17" id="KW-0169">Cobalamin biosynthesis</keyword>
<feature type="domain" description="Cobalamin adenosyltransferase-like" evidence="18">
    <location>
        <begin position="7"/>
        <end position="183"/>
    </location>
</feature>
<evidence type="ECO:0000256" key="2">
    <source>
        <dbReference type="ARBA" id="ARBA00005121"/>
    </source>
</evidence>
<evidence type="ECO:0000256" key="6">
    <source>
        <dbReference type="ARBA" id="ARBA00022490"/>
    </source>
</evidence>
<evidence type="ECO:0000256" key="13">
    <source>
        <dbReference type="ARBA" id="ARBA00033334"/>
    </source>
</evidence>
<dbReference type="PANTHER" id="PTHR12213">
    <property type="entry name" value="CORRINOID ADENOSYLTRANSFERASE"/>
    <property type="match status" value="1"/>
</dbReference>
<evidence type="ECO:0000256" key="12">
    <source>
        <dbReference type="ARBA" id="ARBA00031529"/>
    </source>
</evidence>
<dbReference type="UniPathway" id="UPA00148">
    <property type="reaction ID" value="UER00233"/>
</dbReference>
<dbReference type="GO" id="GO:0006779">
    <property type="term" value="P:porphyrin-containing compound biosynthetic process"/>
    <property type="evidence" value="ECO:0007669"/>
    <property type="project" value="UniProtKB-KW"/>
</dbReference>
<comment type="subcellular location">
    <subcellularLocation>
        <location evidence="1">Cytoplasm</location>
    </subcellularLocation>
</comment>
<keyword evidence="6" id="KW-0963">Cytoplasm</keyword>
<comment type="similarity">
    <text evidence="3 17">Belongs to the Cob(I)alamin adenosyltransferase family.</text>
</comment>
<keyword evidence="10 17" id="KW-0067">ATP-binding</keyword>
<dbReference type="InterPro" id="IPR029499">
    <property type="entry name" value="PduO-typ"/>
</dbReference>